<comment type="caution">
    <text evidence="5">The sequence shown here is derived from an EMBL/GenBank/DDBJ whole genome shotgun (WGS) entry which is preliminary data.</text>
</comment>
<dbReference type="Gene3D" id="3.40.630.30">
    <property type="match status" value="1"/>
</dbReference>
<keyword evidence="2" id="KW-0808">Transferase</keyword>
<name>J6EWP7_TRIAS</name>
<dbReference type="Proteomes" id="UP000002748">
    <property type="component" value="Unassembled WGS sequence"/>
</dbReference>
<evidence type="ECO:0000313" key="5">
    <source>
        <dbReference type="EMBL" id="EJT49024.1"/>
    </source>
</evidence>
<evidence type="ECO:0000313" key="6">
    <source>
        <dbReference type="Proteomes" id="UP000002748"/>
    </source>
</evidence>
<dbReference type="InterPro" id="IPR039135">
    <property type="entry name" value="NAT9-like"/>
</dbReference>
<dbReference type="Pfam" id="PF13302">
    <property type="entry name" value="Acetyltransf_3"/>
    <property type="match status" value="1"/>
</dbReference>
<dbReference type="VEuPathDB" id="FungiDB:A1Q1_01935"/>
<organism evidence="5 6">
    <name type="scientific">Trichosporon asahii var. asahii (strain ATCC 90039 / CBS 2479 / JCM 2466 / KCTC 7840 / NBRC 103889/ NCYC 2677 / UAMH 7654)</name>
    <name type="common">Yeast</name>
    <dbReference type="NCBI Taxonomy" id="1186058"/>
    <lineage>
        <taxon>Eukaryota</taxon>
        <taxon>Fungi</taxon>
        <taxon>Dikarya</taxon>
        <taxon>Basidiomycota</taxon>
        <taxon>Agaricomycotina</taxon>
        <taxon>Tremellomycetes</taxon>
        <taxon>Trichosporonales</taxon>
        <taxon>Trichosporonaceae</taxon>
        <taxon>Trichosporon</taxon>
    </lineage>
</organism>
<dbReference type="PANTHER" id="PTHR13256">
    <property type="entry name" value="N-ACETYLTRANSFERASE 9"/>
    <property type="match status" value="1"/>
</dbReference>
<comment type="similarity">
    <text evidence="1">Belongs to the acetyltransferase family. GNAT subfamily.</text>
</comment>
<dbReference type="OrthoDB" id="5043642at2759"/>
<dbReference type="HOGENOM" id="CLU_1722287_0_0_1"/>
<proteinExistence type="inferred from homology"/>
<gene>
    <name evidence="5" type="ORF">A1Q1_01935</name>
</gene>
<dbReference type="InterPro" id="IPR016181">
    <property type="entry name" value="Acyl_CoA_acyltransferase"/>
</dbReference>
<dbReference type="GeneID" id="25985449"/>
<dbReference type="RefSeq" id="XP_014180418.1">
    <property type="nucleotide sequence ID" value="XM_014324943.1"/>
</dbReference>
<protein>
    <recommendedName>
        <fullName evidence="4">N-acetyltransferase domain-containing protein</fullName>
    </recommendedName>
</protein>
<dbReference type="EMBL" id="ALBS01000182">
    <property type="protein sequence ID" value="EJT49024.1"/>
    <property type="molecule type" value="Genomic_DNA"/>
</dbReference>
<keyword evidence="3" id="KW-0012">Acyltransferase</keyword>
<evidence type="ECO:0000256" key="2">
    <source>
        <dbReference type="ARBA" id="ARBA00022679"/>
    </source>
</evidence>
<sequence length="153" mass="16872">MKSPELLESTASEPLTIEEEREMQMKWQEDDDIPDAIASCPMIGDVNLFLPDGTAGDVECEIMLAEPSFRGKGYAREALSLFPLGIGPSQFIARIGAENAASLRLFDSLGFGQVKLVEVWNEIELRWGWNNHSSAKAQQWAPSALEGRIGVYA</sequence>
<feature type="domain" description="N-acetyltransferase" evidence="4">
    <location>
        <begin position="11"/>
        <end position="111"/>
    </location>
</feature>
<dbReference type="KEGG" id="tasa:A1Q1_01935"/>
<evidence type="ECO:0000256" key="1">
    <source>
        <dbReference type="ARBA" id="ARBA00009342"/>
    </source>
</evidence>
<accession>J6EWP7</accession>
<dbReference type="SUPFAM" id="SSF55729">
    <property type="entry name" value="Acyl-CoA N-acyltransferases (Nat)"/>
    <property type="match status" value="1"/>
</dbReference>
<evidence type="ECO:0000259" key="4">
    <source>
        <dbReference type="Pfam" id="PF13302"/>
    </source>
</evidence>
<dbReference type="AlphaFoldDB" id="J6EWP7"/>
<reference evidence="5 6" key="1">
    <citation type="journal article" date="2012" name="Eukaryot. Cell">
        <title>Draft genome sequence of CBS 2479, the standard type strain of Trichosporon asahii.</title>
        <authorList>
            <person name="Yang R.Y."/>
            <person name="Li H.T."/>
            <person name="Zhu H."/>
            <person name="Zhou G.P."/>
            <person name="Wang M."/>
            <person name="Wang L."/>
        </authorList>
    </citation>
    <scope>NUCLEOTIDE SEQUENCE [LARGE SCALE GENOMIC DNA]</scope>
    <source>
        <strain evidence="6">ATCC 90039 / CBS 2479 / JCM 2466 / KCTC 7840 / NCYC 2677 / UAMH 7654</strain>
    </source>
</reference>
<dbReference type="GO" id="GO:0008080">
    <property type="term" value="F:N-acetyltransferase activity"/>
    <property type="evidence" value="ECO:0007669"/>
    <property type="project" value="InterPro"/>
</dbReference>
<evidence type="ECO:0000256" key="3">
    <source>
        <dbReference type="ARBA" id="ARBA00023315"/>
    </source>
</evidence>
<dbReference type="InterPro" id="IPR000182">
    <property type="entry name" value="GNAT_dom"/>
</dbReference>
<dbReference type="PANTHER" id="PTHR13256:SF16">
    <property type="entry name" value="ALPHA_BETA-TUBULIN-N-ACETYLTRANSFERASE 9"/>
    <property type="match status" value="1"/>
</dbReference>